<dbReference type="Pfam" id="PF02613">
    <property type="entry name" value="Nitrate_red_del"/>
    <property type="match status" value="1"/>
</dbReference>
<evidence type="ECO:0000313" key="4">
    <source>
        <dbReference type="EMBL" id="SUO92556.1"/>
    </source>
</evidence>
<organism evidence="4 5">
    <name type="scientific">Suttonella indologenes</name>
    <dbReference type="NCBI Taxonomy" id="13276"/>
    <lineage>
        <taxon>Bacteria</taxon>
        <taxon>Pseudomonadati</taxon>
        <taxon>Pseudomonadota</taxon>
        <taxon>Gammaproteobacteria</taxon>
        <taxon>Cardiobacteriales</taxon>
        <taxon>Cardiobacteriaceae</taxon>
        <taxon>Suttonella</taxon>
    </lineage>
</organism>
<dbReference type="InterPro" id="IPR023069">
    <property type="entry name" value="Chaperone_TorD"/>
</dbReference>
<gene>
    <name evidence="3 4" type="primary">torD</name>
    <name evidence="4" type="ORF">NCTC10717_00614</name>
</gene>
<sequence>MNDNKPYTTFEDSFSLIAAQRALIYQWFADWLAVERSAADLARYQSPAAAQLWEYFAACGLEQESRHMQQALNEALSFPDRRLEIAADFAAAFLLAADYCATPYASWYVEADKKLYGDAEKRMRAFLREQQLQIHSDFKEPADHLAVFLAVFAHWLQTERQAPTNAAAEQARFLEEALLNWLPLWEVRCRQLHLKTKVYPALAALLLAFVQADKAYLRGE</sequence>
<dbReference type="Gene3D" id="1.20.1280.20">
    <property type="entry name" value="HscB, C-terminal domain"/>
    <property type="match status" value="1"/>
</dbReference>
<keyword evidence="2 3" id="KW-0143">Chaperone</keyword>
<dbReference type="PANTHER" id="PTHR34227">
    <property type="entry name" value="CHAPERONE PROTEIN YCDY"/>
    <property type="match status" value="1"/>
</dbReference>
<accession>A0A380MLY3</accession>
<evidence type="ECO:0000313" key="5">
    <source>
        <dbReference type="Proteomes" id="UP000254575"/>
    </source>
</evidence>
<dbReference type="GO" id="GO:0051259">
    <property type="term" value="P:protein complex oligomerization"/>
    <property type="evidence" value="ECO:0007669"/>
    <property type="project" value="InterPro"/>
</dbReference>
<evidence type="ECO:0000256" key="2">
    <source>
        <dbReference type="ARBA" id="ARBA00023186"/>
    </source>
</evidence>
<dbReference type="GO" id="GO:0006457">
    <property type="term" value="P:protein folding"/>
    <property type="evidence" value="ECO:0007669"/>
    <property type="project" value="UniProtKB-UniRule"/>
</dbReference>
<reference evidence="4 5" key="1">
    <citation type="submission" date="2018-06" db="EMBL/GenBank/DDBJ databases">
        <authorList>
            <consortium name="Pathogen Informatics"/>
            <person name="Doyle S."/>
        </authorList>
    </citation>
    <scope>NUCLEOTIDE SEQUENCE [LARGE SCALE GENOMIC DNA]</scope>
    <source>
        <strain evidence="4 5">NCTC10717</strain>
    </source>
</reference>
<dbReference type="RefSeq" id="WP_115217893.1">
    <property type="nucleotide sequence ID" value="NZ_UHIA01000003.1"/>
</dbReference>
<keyword evidence="1 3" id="KW-0963">Cytoplasm</keyword>
<dbReference type="InterPro" id="IPR020945">
    <property type="entry name" value="DMSO/NO3_reduct_chaperone"/>
</dbReference>
<dbReference type="AlphaFoldDB" id="A0A380MLY3"/>
<dbReference type="InterPro" id="IPR036386">
    <property type="entry name" value="HscB_C_sf"/>
</dbReference>
<evidence type="ECO:0000256" key="3">
    <source>
        <dbReference type="HAMAP-Rule" id="MF_01150"/>
    </source>
</evidence>
<proteinExistence type="inferred from homology"/>
<dbReference type="NCBIfam" id="NF003442">
    <property type="entry name" value="PRK04976.1"/>
    <property type="match status" value="1"/>
</dbReference>
<dbReference type="SUPFAM" id="SSF89155">
    <property type="entry name" value="TorD-like"/>
    <property type="match status" value="1"/>
</dbReference>
<dbReference type="OrthoDB" id="7849731at2"/>
<dbReference type="HAMAP" id="MF_01150">
    <property type="entry name" value="TorD"/>
    <property type="match status" value="1"/>
</dbReference>
<dbReference type="EMBL" id="UHIA01000003">
    <property type="protein sequence ID" value="SUO92556.1"/>
    <property type="molecule type" value="Genomic_DNA"/>
</dbReference>
<comment type="subcellular location">
    <subcellularLocation>
        <location evidence="3">Cytoplasm</location>
    </subcellularLocation>
</comment>
<protein>
    <recommendedName>
        <fullName evidence="3">Chaperone protein TorD</fullName>
    </recommendedName>
</protein>
<dbReference type="InterPro" id="IPR050289">
    <property type="entry name" value="TorD/DmsD_chaperones"/>
</dbReference>
<dbReference type="GO" id="GO:0005737">
    <property type="term" value="C:cytoplasm"/>
    <property type="evidence" value="ECO:0007669"/>
    <property type="project" value="UniProtKB-SubCell"/>
</dbReference>
<name>A0A380MLY3_9GAMM</name>
<dbReference type="InterPro" id="IPR036411">
    <property type="entry name" value="TorD-like_sf"/>
</dbReference>
<dbReference type="Gene3D" id="1.20.120.1820">
    <property type="match status" value="1"/>
</dbReference>
<comment type="similarity">
    <text evidence="3">Belongs to the TorD/DmsD family. TorD subfamily.</text>
</comment>
<evidence type="ECO:0000256" key="1">
    <source>
        <dbReference type="ARBA" id="ARBA00022490"/>
    </source>
</evidence>
<comment type="function">
    <text evidence="3">Involved in the biogenesis of TorA. Acts on TorA before the insertion of the molybdenum cofactor and, as a result, probably favors a conformation of the apoenzyme that is competent for acquiring the cofactor.</text>
</comment>
<keyword evidence="5" id="KW-1185">Reference proteome</keyword>
<dbReference type="PANTHER" id="PTHR34227:SF11">
    <property type="entry name" value="CHAPERONE PROTEIN TORD"/>
    <property type="match status" value="1"/>
</dbReference>
<dbReference type="Proteomes" id="UP000254575">
    <property type="component" value="Unassembled WGS sequence"/>
</dbReference>